<accession>A0A3G8F0U0</accession>
<dbReference type="EMBL" id="MK024806">
    <property type="protein sequence ID" value="AZF87666.1"/>
    <property type="molecule type" value="Genomic_DNA"/>
</dbReference>
<proteinExistence type="predicted"/>
<gene>
    <name evidence="1" type="ORF">CPT_Mydo_091</name>
</gene>
<name>A0A3G8F0U0_9CAUD</name>
<keyword evidence="2" id="KW-1185">Reference proteome</keyword>
<evidence type="ECO:0000313" key="2">
    <source>
        <dbReference type="Proteomes" id="UP000277463"/>
    </source>
</evidence>
<protein>
    <submittedName>
        <fullName evidence="1">Uncharacterized protein</fullName>
    </submittedName>
</protein>
<dbReference type="Proteomes" id="UP000277463">
    <property type="component" value="Segment"/>
</dbReference>
<reference evidence="2" key="1">
    <citation type="submission" date="2018-10" db="EMBL/GenBank/DDBJ databases">
        <title>Complete genome sequence of Proteus mirabilis phage Mydo.</title>
        <authorList>
            <person name="Jones B.T."/>
            <person name="Lessor L."/>
            <person name="Newkirk H.N."/>
            <person name="O'Leary C.J."/>
            <person name="Liu M."/>
        </authorList>
    </citation>
    <scope>NUCLEOTIDE SEQUENCE [LARGE SCALE GENOMIC DNA]</scope>
</reference>
<organism evidence="1 2">
    <name type="scientific">Proteus phage Mydo</name>
    <dbReference type="NCBI Taxonomy" id="2483610"/>
    <lineage>
        <taxon>Viruses</taxon>
        <taxon>Duplodnaviria</taxon>
        <taxon>Heunggongvirae</taxon>
        <taxon>Uroviricota</taxon>
        <taxon>Caudoviricetes</taxon>
        <taxon>Vequintavirinae</taxon>
        <taxon>Mydovirus</taxon>
        <taxon>Mydovirus mydo</taxon>
    </lineage>
</organism>
<evidence type="ECO:0000313" key="1">
    <source>
        <dbReference type="EMBL" id="AZF87666.1"/>
    </source>
</evidence>
<sequence length="88" mass="9443">MLQNSKKSFLGVSAQMKDIDKMGTETCPHCGGYSASTVITERYTLSVDFTGLPYGQSDNKIVSGGKRFVCDSCGKDVSKLIPTPGVMK</sequence>